<dbReference type="KEGG" id="nve:5497411"/>
<feature type="region of interest" description="Disordered" evidence="1">
    <location>
        <begin position="23"/>
        <end position="81"/>
    </location>
</feature>
<feature type="non-terminal residue" evidence="2">
    <location>
        <position position="109"/>
    </location>
</feature>
<dbReference type="Proteomes" id="UP000001593">
    <property type="component" value="Unassembled WGS sequence"/>
</dbReference>
<evidence type="ECO:0000313" key="2">
    <source>
        <dbReference type="EMBL" id="EDO27145.1"/>
    </source>
</evidence>
<protein>
    <recommendedName>
        <fullName evidence="4">DM14 domain-containing protein</fullName>
    </recommendedName>
</protein>
<dbReference type="InterPro" id="IPR039725">
    <property type="entry name" value="CC2D1A/B"/>
</dbReference>
<organism evidence="2 3">
    <name type="scientific">Nematostella vectensis</name>
    <name type="common">Starlet sea anemone</name>
    <dbReference type="NCBI Taxonomy" id="45351"/>
    <lineage>
        <taxon>Eukaryota</taxon>
        <taxon>Metazoa</taxon>
        <taxon>Cnidaria</taxon>
        <taxon>Anthozoa</taxon>
        <taxon>Hexacorallia</taxon>
        <taxon>Actiniaria</taxon>
        <taxon>Edwardsiidae</taxon>
        <taxon>Nematostella</taxon>
    </lineage>
</organism>
<feature type="compositionally biased region" description="Polar residues" evidence="1">
    <location>
        <begin position="53"/>
        <end position="68"/>
    </location>
</feature>
<evidence type="ECO:0008006" key="4">
    <source>
        <dbReference type="Google" id="ProtNLM"/>
    </source>
</evidence>
<evidence type="ECO:0000313" key="3">
    <source>
        <dbReference type="Proteomes" id="UP000001593"/>
    </source>
</evidence>
<name>A7TA27_NEMVE</name>
<proteinExistence type="predicted"/>
<dbReference type="GO" id="GO:0001227">
    <property type="term" value="F:DNA-binding transcription repressor activity, RNA polymerase II-specific"/>
    <property type="evidence" value="ECO:0007669"/>
    <property type="project" value="InterPro"/>
</dbReference>
<evidence type="ECO:0000256" key="1">
    <source>
        <dbReference type="SAM" id="MobiDB-lite"/>
    </source>
</evidence>
<gene>
    <name evidence="2" type="ORF">NEMVEDRAFT_v1g224364</name>
</gene>
<dbReference type="AlphaFoldDB" id="A7TA27"/>
<dbReference type="STRING" id="45351.A7TA27"/>
<accession>A7TA27</accession>
<keyword evidence="3" id="KW-1185">Reference proteome</keyword>
<feature type="compositionally biased region" description="Low complexity" evidence="1">
    <location>
        <begin position="23"/>
        <end position="37"/>
    </location>
</feature>
<dbReference type="PANTHER" id="PTHR13076">
    <property type="entry name" value="COILED-COIL AND C2 DOMAIN-CONTAINING PROTEIN 1-LIKE"/>
    <property type="match status" value="1"/>
</dbReference>
<sequence length="109" mass="11622">MVKQANAGESVNMEELPPPVAISAAAVPTAAPQEATPSPEPPKLSVLKESPKQDTQMQVDKSQSTQAKSAGGETVEQLKQRQHQYKMAALTCKRAGDIAHAKEFLVVSK</sequence>
<dbReference type="EMBL" id="DS473791">
    <property type="protein sequence ID" value="EDO27145.1"/>
    <property type="molecule type" value="Genomic_DNA"/>
</dbReference>
<dbReference type="HOGENOM" id="CLU_2190576_0_0_1"/>
<dbReference type="InParanoid" id="A7TA27"/>
<dbReference type="PANTHER" id="PTHR13076:SF9">
    <property type="entry name" value="COILED-COIL AND C2 DOMAIN-CONTAINING PROTEIN 1-LIKE"/>
    <property type="match status" value="1"/>
</dbReference>
<reference evidence="2 3" key="1">
    <citation type="journal article" date="2007" name="Science">
        <title>Sea anemone genome reveals ancestral eumetazoan gene repertoire and genomic organization.</title>
        <authorList>
            <person name="Putnam N.H."/>
            <person name="Srivastava M."/>
            <person name="Hellsten U."/>
            <person name="Dirks B."/>
            <person name="Chapman J."/>
            <person name="Salamov A."/>
            <person name="Terry A."/>
            <person name="Shapiro H."/>
            <person name="Lindquist E."/>
            <person name="Kapitonov V.V."/>
            <person name="Jurka J."/>
            <person name="Genikhovich G."/>
            <person name="Grigoriev I.V."/>
            <person name="Lucas S.M."/>
            <person name="Steele R.E."/>
            <person name="Finnerty J.R."/>
            <person name="Technau U."/>
            <person name="Martindale M.Q."/>
            <person name="Rokhsar D.S."/>
        </authorList>
    </citation>
    <scope>NUCLEOTIDE SEQUENCE [LARGE SCALE GENOMIC DNA]</scope>
    <source>
        <strain evidence="3">CH2 X CH6</strain>
    </source>
</reference>